<evidence type="ECO:0000256" key="2">
    <source>
        <dbReference type="ARBA" id="ARBA00022777"/>
    </source>
</evidence>
<keyword evidence="9" id="KW-1185">Reference proteome</keyword>
<dbReference type="RefSeq" id="WP_214058158.1">
    <property type="nucleotide sequence ID" value="NZ_BAAAHS010000047.1"/>
</dbReference>
<keyword evidence="1 8" id="KW-0808">Transferase</keyword>
<feature type="region of interest" description="Disordered" evidence="5">
    <location>
        <begin position="1"/>
        <end position="28"/>
    </location>
</feature>
<dbReference type="InterPro" id="IPR011712">
    <property type="entry name" value="Sig_transdc_His_kin_sub3_dim/P"/>
</dbReference>
<dbReference type="GO" id="GO:0004673">
    <property type="term" value="F:protein histidine kinase activity"/>
    <property type="evidence" value="ECO:0007669"/>
    <property type="project" value="UniProtKB-EC"/>
</dbReference>
<dbReference type="CDD" id="cd16917">
    <property type="entry name" value="HATPase_UhpB-NarQ-NarX-like"/>
    <property type="match status" value="1"/>
</dbReference>
<dbReference type="EMBL" id="CP075371">
    <property type="protein sequence ID" value="QVT78590.1"/>
    <property type="molecule type" value="Genomic_DNA"/>
</dbReference>
<dbReference type="Proteomes" id="UP000679307">
    <property type="component" value="Chromosome"/>
</dbReference>
<evidence type="ECO:0000313" key="8">
    <source>
        <dbReference type="EMBL" id="QVT78590.1"/>
    </source>
</evidence>
<dbReference type="InterPro" id="IPR036890">
    <property type="entry name" value="HATPase_C_sf"/>
</dbReference>
<dbReference type="Gene3D" id="3.30.450.40">
    <property type="match status" value="1"/>
</dbReference>
<dbReference type="InterPro" id="IPR029016">
    <property type="entry name" value="GAF-like_dom_sf"/>
</dbReference>
<dbReference type="Gene3D" id="3.30.565.10">
    <property type="entry name" value="Histidine kinase-like ATPase, C-terminal domain"/>
    <property type="match status" value="1"/>
</dbReference>
<dbReference type="Pfam" id="PF07730">
    <property type="entry name" value="HisKA_3"/>
    <property type="match status" value="1"/>
</dbReference>
<evidence type="ECO:0000256" key="1">
    <source>
        <dbReference type="ARBA" id="ARBA00022679"/>
    </source>
</evidence>
<dbReference type="InterPro" id="IPR003594">
    <property type="entry name" value="HATPase_dom"/>
</dbReference>
<feature type="domain" description="Signal transduction histidine kinase subgroup 3 dimerisation and phosphoacceptor" evidence="7">
    <location>
        <begin position="244"/>
        <end position="311"/>
    </location>
</feature>
<keyword evidence="4" id="KW-0175">Coiled coil</keyword>
<name>A0ABX8EF95_9ACTN</name>
<dbReference type="Gene3D" id="1.20.5.1930">
    <property type="match status" value="1"/>
</dbReference>
<feature type="domain" description="Histidine kinase/HSP90-like ATPase" evidence="6">
    <location>
        <begin position="355"/>
        <end position="453"/>
    </location>
</feature>
<proteinExistence type="predicted"/>
<dbReference type="SUPFAM" id="SSF55781">
    <property type="entry name" value="GAF domain-like"/>
    <property type="match status" value="1"/>
</dbReference>
<dbReference type="InterPro" id="IPR050482">
    <property type="entry name" value="Sensor_HK_TwoCompSys"/>
</dbReference>
<dbReference type="PANTHER" id="PTHR24421">
    <property type="entry name" value="NITRATE/NITRITE SENSOR PROTEIN NARX-RELATED"/>
    <property type="match status" value="1"/>
</dbReference>
<keyword evidence="3" id="KW-0902">Two-component regulatory system</keyword>
<dbReference type="Pfam" id="PF02518">
    <property type="entry name" value="HATPase_c"/>
    <property type="match status" value="1"/>
</dbReference>
<organism evidence="8 9">
    <name type="scientific">Nocardioides aquaticus</name>
    <dbReference type="NCBI Taxonomy" id="160826"/>
    <lineage>
        <taxon>Bacteria</taxon>
        <taxon>Bacillati</taxon>
        <taxon>Actinomycetota</taxon>
        <taxon>Actinomycetes</taxon>
        <taxon>Propionibacteriales</taxon>
        <taxon>Nocardioidaceae</taxon>
        <taxon>Nocardioides</taxon>
    </lineage>
</organism>
<evidence type="ECO:0000313" key="9">
    <source>
        <dbReference type="Proteomes" id="UP000679307"/>
    </source>
</evidence>
<evidence type="ECO:0000259" key="7">
    <source>
        <dbReference type="Pfam" id="PF07730"/>
    </source>
</evidence>
<dbReference type="NCBIfam" id="NF047786">
    <property type="entry name" value="his_kin_MadS"/>
    <property type="match status" value="1"/>
</dbReference>
<accession>A0ABX8EF95</accession>
<evidence type="ECO:0000256" key="3">
    <source>
        <dbReference type="ARBA" id="ARBA00023012"/>
    </source>
</evidence>
<evidence type="ECO:0000256" key="5">
    <source>
        <dbReference type="SAM" id="MobiDB-lite"/>
    </source>
</evidence>
<keyword evidence="2" id="KW-0418">Kinase</keyword>
<dbReference type="SUPFAM" id="SSF55874">
    <property type="entry name" value="ATPase domain of HSP90 chaperone/DNA topoisomerase II/histidine kinase"/>
    <property type="match status" value="1"/>
</dbReference>
<evidence type="ECO:0000259" key="6">
    <source>
        <dbReference type="Pfam" id="PF02518"/>
    </source>
</evidence>
<feature type="region of interest" description="Disordered" evidence="5">
    <location>
        <begin position="471"/>
        <end position="490"/>
    </location>
</feature>
<dbReference type="EC" id="2.7.13.3" evidence="8"/>
<reference evidence="8 9" key="1">
    <citation type="submission" date="2021-05" db="EMBL/GenBank/DDBJ databases">
        <title>Complete genome of Nocardioides aquaticus KCTC 9944T isolated from meromictic and hypersaline Ekho Lake, Antarctica.</title>
        <authorList>
            <person name="Hwang K."/>
            <person name="Kim K.M."/>
            <person name="Choe H."/>
        </authorList>
    </citation>
    <scope>NUCLEOTIDE SEQUENCE [LARGE SCALE GENOMIC DNA]</scope>
    <source>
        <strain evidence="8 9">KCTC 9944</strain>
    </source>
</reference>
<sequence length="490" mass="53015">MSGQPVGPTRSDPPRPDPPRPDLATLTGVRSGKGSYYRAYVRSDERLQQAVRAMDSISRALVRTVQGPRGLLEEVVRAVGTHLAAEWVVLALADGQLPGARPRFLVLHRDGVPVDDERLLPPPVRRELGAVRAGHARHTDDSGWVRVPMSLEGRPIGSLAARHGLAVDPEPSDLSVLRILANQAAVSLHTSEQYQAGVALHRRAQRVYDEAQAQARDLALRTDELRRVEQRLLLAHQREIVDAERHRIARELHDSVTQYVLSAGMQLEVARGELAALGAGAATATVSVATAKQLAAQAVEQLRRAIYALSQSSRDTVSTLPELLADVAEHHRGHLKVQVRVEGDVQGLPADADHEIARAVAEALFNTATHARATRAVVRLRYAPDELRVHVADDGCGDPTTLSRVLRVQRTDTSGRHRGLANIESRVLELGGRIAFRRARLGGVRIELRVPLPIDLPATAGTISGLLDTAASATPRPSVPPVHDHPGSTA</sequence>
<protein>
    <submittedName>
        <fullName evidence="8">Sensor protein VraS</fullName>
        <ecNumber evidence="8">2.7.13.3</ecNumber>
    </submittedName>
</protein>
<evidence type="ECO:0000256" key="4">
    <source>
        <dbReference type="SAM" id="Coils"/>
    </source>
</evidence>
<feature type="coiled-coil region" evidence="4">
    <location>
        <begin position="201"/>
        <end position="228"/>
    </location>
</feature>
<gene>
    <name evidence="8" type="primary">vraS_1</name>
    <name evidence="8" type="ORF">ENKNEFLB_00968</name>
</gene>